<dbReference type="InterPro" id="IPR041662">
    <property type="entry name" value="SusD-like_2"/>
</dbReference>
<dbReference type="InterPro" id="IPR011990">
    <property type="entry name" value="TPR-like_helical_dom_sf"/>
</dbReference>
<proteinExistence type="inferred from homology"/>
<evidence type="ECO:0000256" key="4">
    <source>
        <dbReference type="ARBA" id="ARBA00023136"/>
    </source>
</evidence>
<evidence type="ECO:0000313" key="9">
    <source>
        <dbReference type="Proteomes" id="UP000051643"/>
    </source>
</evidence>
<comment type="subcellular location">
    <subcellularLocation>
        <location evidence="1">Cell outer membrane</location>
    </subcellularLocation>
</comment>
<name>A0A0Q9ZAV4_9FLAO</name>
<accession>A0A0Q9ZAV4</accession>
<dbReference type="EMBL" id="LKTP01000002">
    <property type="protein sequence ID" value="KRG30133.1"/>
    <property type="molecule type" value="Genomic_DNA"/>
</dbReference>
<dbReference type="RefSeq" id="WP_057480741.1">
    <property type="nucleotide sequence ID" value="NZ_BMWR01000006.1"/>
</dbReference>
<gene>
    <name evidence="8" type="ORF">APR42_13165</name>
</gene>
<protein>
    <recommendedName>
        <fullName evidence="7">RagB/SusD domain-containing protein</fullName>
    </recommendedName>
</protein>
<dbReference type="PROSITE" id="PS51257">
    <property type="entry name" value="PROKAR_LIPOPROTEIN"/>
    <property type="match status" value="1"/>
</dbReference>
<keyword evidence="5" id="KW-0998">Cell outer membrane</keyword>
<evidence type="ECO:0000256" key="3">
    <source>
        <dbReference type="ARBA" id="ARBA00022729"/>
    </source>
</evidence>
<evidence type="ECO:0000256" key="6">
    <source>
        <dbReference type="SAM" id="MobiDB-lite"/>
    </source>
</evidence>
<dbReference type="OrthoDB" id="5694214at2"/>
<evidence type="ECO:0000259" key="7">
    <source>
        <dbReference type="Pfam" id="PF07980"/>
    </source>
</evidence>
<dbReference type="InterPro" id="IPR012944">
    <property type="entry name" value="SusD_RagB_dom"/>
</dbReference>
<sequence>MKRSILKITLATLGVLSIASCTDLELEDTDSVTRESTDGGFDGVSNVEGSINNAYNTIQGHLQTQENLYALQEATSDELLIPTRGTDWGDNGVWRTLHQHNWDATHPFILNTWNNFNSSVFSLTEIIETSDASAAQVAEAKVLRAFSMYWIIDLFGQVPFRGVNEGPDVNPMVMSRSEAFNFAMKDLQEALPELPSNGPGANTNRASKALANFLLAKMYLNKHIYLGTGSPATEDMNQVIDHVDAISADGFALQSGFFQIFEPDVDVSDTEIIFRTNYGADARMWSTLHYNQGTPGQPPGGWNGFTTLAEFYDLFEGDPQVNVPDSGQEERRGFVPTSGNNAQAGDLDEDGDGFEDGSYIGYGFLINQQYDLDGSELTDRTGNPLAFTKELPALVGNNERTGIRLLKYHPSDGAYPGNLIVFRYADAHLMKAEAIHRGGTSGESAIGLINELRELREATPLASITDQDILDERGRELYMEFTRRQDQIRFGTYTSTWSFKDNTEAFRVLFPIPSTALTSNPNLVQNEGY</sequence>
<organism evidence="8 9">
    <name type="scientific">Salegentibacter mishustinae</name>
    <dbReference type="NCBI Taxonomy" id="270918"/>
    <lineage>
        <taxon>Bacteria</taxon>
        <taxon>Pseudomonadati</taxon>
        <taxon>Bacteroidota</taxon>
        <taxon>Flavobacteriia</taxon>
        <taxon>Flavobacteriales</taxon>
        <taxon>Flavobacteriaceae</taxon>
        <taxon>Salegentibacter</taxon>
    </lineage>
</organism>
<dbReference type="SUPFAM" id="SSF48452">
    <property type="entry name" value="TPR-like"/>
    <property type="match status" value="1"/>
</dbReference>
<dbReference type="Pfam" id="PF07980">
    <property type="entry name" value="SusD_RagB"/>
    <property type="match status" value="1"/>
</dbReference>
<dbReference type="AlphaFoldDB" id="A0A0Q9ZAV4"/>
<dbReference type="GO" id="GO:0009279">
    <property type="term" value="C:cell outer membrane"/>
    <property type="evidence" value="ECO:0007669"/>
    <property type="project" value="UniProtKB-SubCell"/>
</dbReference>
<dbReference type="Gene3D" id="1.25.40.390">
    <property type="match status" value="1"/>
</dbReference>
<evidence type="ECO:0000256" key="2">
    <source>
        <dbReference type="ARBA" id="ARBA00006275"/>
    </source>
</evidence>
<keyword evidence="9" id="KW-1185">Reference proteome</keyword>
<reference evidence="8" key="1">
    <citation type="submission" date="2015-10" db="EMBL/GenBank/DDBJ databases">
        <title>Draft genome sequence of Salegentibacter mishustinae KCTC 12263.</title>
        <authorList>
            <person name="Lin W."/>
            <person name="Zheng Q."/>
        </authorList>
    </citation>
    <scope>NUCLEOTIDE SEQUENCE [LARGE SCALE GENOMIC DNA]</scope>
    <source>
        <strain evidence="8">KCTC 12263</strain>
    </source>
</reference>
<evidence type="ECO:0000256" key="1">
    <source>
        <dbReference type="ARBA" id="ARBA00004442"/>
    </source>
</evidence>
<dbReference type="STRING" id="270918.APR42_13165"/>
<evidence type="ECO:0000256" key="5">
    <source>
        <dbReference type="ARBA" id="ARBA00023237"/>
    </source>
</evidence>
<feature type="domain" description="RagB/SusD" evidence="7">
    <location>
        <begin position="270"/>
        <end position="529"/>
    </location>
</feature>
<keyword evidence="4" id="KW-0472">Membrane</keyword>
<comment type="similarity">
    <text evidence="2">Belongs to the SusD family.</text>
</comment>
<feature type="region of interest" description="Disordered" evidence="6">
    <location>
        <begin position="325"/>
        <end position="350"/>
    </location>
</feature>
<evidence type="ECO:0000313" key="8">
    <source>
        <dbReference type="EMBL" id="KRG30133.1"/>
    </source>
</evidence>
<dbReference type="Pfam" id="PF12771">
    <property type="entry name" value="SusD-like_2"/>
    <property type="match status" value="1"/>
</dbReference>
<comment type="caution">
    <text evidence="8">The sequence shown here is derived from an EMBL/GenBank/DDBJ whole genome shotgun (WGS) entry which is preliminary data.</text>
</comment>
<dbReference type="Proteomes" id="UP000051643">
    <property type="component" value="Unassembled WGS sequence"/>
</dbReference>
<keyword evidence="3" id="KW-0732">Signal</keyword>